<accession>A0A4V2V4Z1</accession>
<reference evidence="2 3" key="1">
    <citation type="submission" date="2019-03" db="EMBL/GenBank/DDBJ databases">
        <title>Freshwater and sediment microbial communities from various areas in North America, analyzing microbe dynamics in response to fracking.</title>
        <authorList>
            <person name="Lamendella R."/>
        </authorList>
    </citation>
    <scope>NUCLEOTIDE SEQUENCE [LARGE SCALE GENOMIC DNA]</scope>
    <source>
        <strain evidence="2 3">175.2</strain>
    </source>
</reference>
<comment type="caution">
    <text evidence="2">The sequence shown here is derived from an EMBL/GenBank/DDBJ whole genome shotgun (WGS) entry which is preliminary data.</text>
</comment>
<sequence>MAQTVNTPEKKTVSARVKPHPHKIAPTDDSKYAADMAHRNGRPCESSAVFEAWAQH</sequence>
<name>A0A4V2V4Z1_9HYPH</name>
<organism evidence="2 3">
    <name type="scientific">Martelella mediterranea</name>
    <dbReference type="NCBI Taxonomy" id="293089"/>
    <lineage>
        <taxon>Bacteria</taxon>
        <taxon>Pseudomonadati</taxon>
        <taxon>Pseudomonadota</taxon>
        <taxon>Alphaproteobacteria</taxon>
        <taxon>Hyphomicrobiales</taxon>
        <taxon>Aurantimonadaceae</taxon>
        <taxon>Martelella</taxon>
    </lineage>
</organism>
<evidence type="ECO:0000256" key="1">
    <source>
        <dbReference type="SAM" id="MobiDB-lite"/>
    </source>
</evidence>
<proteinExistence type="predicted"/>
<dbReference type="Proteomes" id="UP000295097">
    <property type="component" value="Unassembled WGS sequence"/>
</dbReference>
<evidence type="ECO:0000313" key="3">
    <source>
        <dbReference type="Proteomes" id="UP000295097"/>
    </source>
</evidence>
<evidence type="ECO:0000313" key="2">
    <source>
        <dbReference type="EMBL" id="TCT44901.1"/>
    </source>
</evidence>
<keyword evidence="3" id="KW-1185">Reference proteome</keyword>
<dbReference type="AlphaFoldDB" id="A0A4V2V4Z1"/>
<feature type="region of interest" description="Disordered" evidence="1">
    <location>
        <begin position="1"/>
        <end position="30"/>
    </location>
</feature>
<dbReference type="EMBL" id="SMAR01000001">
    <property type="protein sequence ID" value="TCT44901.1"/>
    <property type="molecule type" value="Genomic_DNA"/>
</dbReference>
<protein>
    <submittedName>
        <fullName evidence="2">Uncharacterized protein</fullName>
    </submittedName>
</protein>
<gene>
    <name evidence="2" type="ORF">EDC90_100138</name>
</gene>